<organism evidence="1 2">
    <name type="scientific">Pseudomonas viridiflava</name>
    <name type="common">Phytomonas viridiflava</name>
    <dbReference type="NCBI Taxonomy" id="33069"/>
    <lineage>
        <taxon>Bacteria</taxon>
        <taxon>Pseudomonadati</taxon>
        <taxon>Pseudomonadota</taxon>
        <taxon>Gammaproteobacteria</taxon>
        <taxon>Pseudomonadales</taxon>
        <taxon>Pseudomonadaceae</taxon>
        <taxon>Pseudomonas</taxon>
    </lineage>
</organism>
<dbReference type="AlphaFoldDB" id="A0A3M5NXS1"/>
<comment type="caution">
    <text evidence="1">The sequence shown here is derived from an EMBL/GenBank/DDBJ whole genome shotgun (WGS) entry which is preliminary data.</text>
</comment>
<proteinExistence type="predicted"/>
<evidence type="ECO:0000313" key="1">
    <source>
        <dbReference type="EMBL" id="RMT77064.1"/>
    </source>
</evidence>
<name>A0A3M5NXS1_PSEVI</name>
<dbReference type="Proteomes" id="UP000273854">
    <property type="component" value="Unassembled WGS sequence"/>
</dbReference>
<protein>
    <submittedName>
        <fullName evidence="1">Uncharacterized protein</fullName>
    </submittedName>
</protein>
<accession>A0A3M5NXS1</accession>
<sequence>MSKKEFFMEHELKSAVVDAGCLLFFSEQQDLAAQQDVLDSLLYVQLAASKKHSKFVTFDKWNETWLAAASRFGWVLSANERISEPLPDGTVHAVWSLASDLAGRSVDAALMKYAESLGRKICLQVPEHEAVQLLTSETLSREAMHDGHPLTTVSLQIGFVCADRNMILTQIRLATCQSLTSGLLFDTLDPGLIKGNVTLTYYSMQLIEQVYATFRSAFDVALSGKRATLLKSLGELSHVRQG</sequence>
<gene>
    <name evidence="1" type="ORF">ALP40_03834</name>
</gene>
<dbReference type="EMBL" id="RBTP01000076">
    <property type="protein sequence ID" value="RMT77064.1"/>
    <property type="molecule type" value="Genomic_DNA"/>
</dbReference>
<reference evidence="1 2" key="1">
    <citation type="submission" date="2018-08" db="EMBL/GenBank/DDBJ databases">
        <title>Recombination of ecologically and evolutionarily significant loci maintains genetic cohesion in the Pseudomonas syringae species complex.</title>
        <authorList>
            <person name="Dillon M."/>
            <person name="Thakur S."/>
            <person name="Almeida R.N.D."/>
            <person name="Weir B.S."/>
            <person name="Guttman D.S."/>
        </authorList>
    </citation>
    <scope>NUCLEOTIDE SEQUENCE [LARGE SCALE GENOMIC DNA]</scope>
    <source>
        <strain evidence="1 2">ICMP 19473</strain>
    </source>
</reference>
<evidence type="ECO:0000313" key="2">
    <source>
        <dbReference type="Proteomes" id="UP000273854"/>
    </source>
</evidence>